<sequence length="245" mass="26032">MTWDEMLELMRPATVETFQMVGVASVTTVLLGLPLGLLLVLTDRGGALQNVPVNRVLGTVVNIGRSLPFIILMVALQGFTKNLVGTTIGWEAATVPLTIGAIPFFARLVETAVREVDGGLLEAVHAMGGGTWTTVRKVLVPESLPALVSSATTTVIALIGFSAMAGTVGGGGLGTLAVNYGYQRFETAFMWVIVAELVVIVMAVQLIGDLIVRRLANRGRSGGRTRLLRSRADTPEKDEELVLPH</sequence>
<dbReference type="GO" id="GO:0005886">
    <property type="term" value="C:plasma membrane"/>
    <property type="evidence" value="ECO:0007669"/>
    <property type="project" value="UniProtKB-SubCell"/>
</dbReference>
<accession>A0AB33JPB1</accession>
<evidence type="ECO:0000256" key="8">
    <source>
        <dbReference type="RuleBase" id="RU363032"/>
    </source>
</evidence>
<feature type="domain" description="ABC transmembrane type-1" evidence="10">
    <location>
        <begin position="14"/>
        <end position="212"/>
    </location>
</feature>
<dbReference type="Pfam" id="PF00528">
    <property type="entry name" value="BPD_transp_1"/>
    <property type="match status" value="1"/>
</dbReference>
<gene>
    <name evidence="11" type="ORF">KCMC57_09050</name>
</gene>
<evidence type="ECO:0000256" key="4">
    <source>
        <dbReference type="ARBA" id="ARBA00022475"/>
    </source>
</evidence>
<name>A0AB33JPB1_9ACTN</name>
<comment type="similarity">
    <text evidence="2">Belongs to the binding-protein-dependent transport system permease family. CysTW subfamily.</text>
</comment>
<feature type="transmembrane region" description="Helical" evidence="8">
    <location>
        <begin position="146"/>
        <end position="168"/>
    </location>
</feature>
<evidence type="ECO:0000259" key="10">
    <source>
        <dbReference type="PROSITE" id="PS50928"/>
    </source>
</evidence>
<evidence type="ECO:0000256" key="1">
    <source>
        <dbReference type="ARBA" id="ARBA00004651"/>
    </source>
</evidence>
<evidence type="ECO:0000256" key="9">
    <source>
        <dbReference type="SAM" id="MobiDB-lite"/>
    </source>
</evidence>
<feature type="transmembrane region" description="Helical" evidence="8">
    <location>
        <begin position="88"/>
        <end position="106"/>
    </location>
</feature>
<dbReference type="GO" id="GO:0048473">
    <property type="term" value="P:D-methionine transmembrane transport"/>
    <property type="evidence" value="ECO:0007669"/>
    <property type="project" value="TreeGrafter"/>
</dbReference>
<dbReference type="InterPro" id="IPR051322">
    <property type="entry name" value="AA_ABC_Transporter_Permease"/>
</dbReference>
<evidence type="ECO:0000256" key="5">
    <source>
        <dbReference type="ARBA" id="ARBA00022692"/>
    </source>
</evidence>
<evidence type="ECO:0000256" key="7">
    <source>
        <dbReference type="ARBA" id="ARBA00023136"/>
    </source>
</evidence>
<keyword evidence="7 8" id="KW-0472">Membrane</keyword>
<feature type="region of interest" description="Disordered" evidence="9">
    <location>
        <begin position="226"/>
        <end position="245"/>
    </location>
</feature>
<feature type="transmembrane region" description="Helical" evidence="8">
    <location>
        <begin position="53"/>
        <end position="76"/>
    </location>
</feature>
<proteinExistence type="inferred from homology"/>
<keyword evidence="4" id="KW-1003">Cell membrane</keyword>
<evidence type="ECO:0000313" key="11">
    <source>
        <dbReference type="EMBL" id="BFP44537.1"/>
    </source>
</evidence>
<comment type="subcellular location">
    <subcellularLocation>
        <location evidence="1 8">Cell membrane</location>
        <topology evidence="1 8">Multi-pass membrane protein</topology>
    </subcellularLocation>
</comment>
<evidence type="ECO:0000256" key="2">
    <source>
        <dbReference type="ARBA" id="ARBA00007069"/>
    </source>
</evidence>
<feature type="transmembrane region" description="Helical" evidence="8">
    <location>
        <begin position="188"/>
        <end position="212"/>
    </location>
</feature>
<dbReference type="PANTHER" id="PTHR30450:SF1">
    <property type="entry name" value="D-METHIONINE TRANSPORT SYSTEM PERMEASE PROTEIN METI-RELATED"/>
    <property type="match status" value="1"/>
</dbReference>
<keyword evidence="3 8" id="KW-0813">Transport</keyword>
<reference evidence="11" key="1">
    <citation type="submission" date="2024-07" db="EMBL/GenBank/DDBJ databases">
        <title>Complete genome sequences of cellulolytic bacteria, Kitasatospora sp. CMC57 and Streptomyces sp. CMC78, isolated from Japanese agricultural soil.</title>
        <authorList>
            <person name="Hashimoto T."/>
            <person name="Ito M."/>
            <person name="Iwamoto M."/>
            <person name="Fukahori D."/>
            <person name="Shoda T."/>
            <person name="Sakoda M."/>
            <person name="Morohoshi T."/>
            <person name="Mitsuboshi M."/>
            <person name="Nishizawa T."/>
        </authorList>
    </citation>
    <scope>NUCLEOTIDE SEQUENCE</scope>
    <source>
        <strain evidence="11">CMC57</strain>
    </source>
</reference>
<dbReference type="PANTHER" id="PTHR30450">
    <property type="entry name" value="ABC TRANSPORTER PERMEASE"/>
    <property type="match status" value="1"/>
</dbReference>
<dbReference type="RefSeq" id="WP_407987123.1">
    <property type="nucleotide sequence ID" value="NZ_AP035881.2"/>
</dbReference>
<dbReference type="AlphaFoldDB" id="A0AB33JPB1"/>
<evidence type="ECO:0000256" key="6">
    <source>
        <dbReference type="ARBA" id="ARBA00022989"/>
    </source>
</evidence>
<dbReference type="InterPro" id="IPR035906">
    <property type="entry name" value="MetI-like_sf"/>
</dbReference>
<dbReference type="FunFam" id="1.10.3720.10:FF:000002">
    <property type="entry name" value="D-methionine ABC transporter permease MetI"/>
    <property type="match status" value="1"/>
</dbReference>
<protein>
    <submittedName>
        <fullName evidence="11">ABC transporter permease</fullName>
    </submittedName>
</protein>
<dbReference type="SUPFAM" id="SSF161098">
    <property type="entry name" value="MetI-like"/>
    <property type="match status" value="1"/>
</dbReference>
<keyword evidence="6 8" id="KW-1133">Transmembrane helix</keyword>
<dbReference type="Gene3D" id="1.10.3720.10">
    <property type="entry name" value="MetI-like"/>
    <property type="match status" value="1"/>
</dbReference>
<organism evidence="11">
    <name type="scientific">Kitasatospora sp. CMC57</name>
    <dbReference type="NCBI Taxonomy" id="3231513"/>
    <lineage>
        <taxon>Bacteria</taxon>
        <taxon>Bacillati</taxon>
        <taxon>Actinomycetota</taxon>
        <taxon>Actinomycetes</taxon>
        <taxon>Kitasatosporales</taxon>
        <taxon>Streptomycetaceae</taxon>
        <taxon>Kitasatospora</taxon>
    </lineage>
</organism>
<dbReference type="PROSITE" id="PS50928">
    <property type="entry name" value="ABC_TM1"/>
    <property type="match status" value="1"/>
</dbReference>
<evidence type="ECO:0000256" key="3">
    <source>
        <dbReference type="ARBA" id="ARBA00022448"/>
    </source>
</evidence>
<dbReference type="EMBL" id="AP035881">
    <property type="protein sequence ID" value="BFP44537.1"/>
    <property type="molecule type" value="Genomic_DNA"/>
</dbReference>
<keyword evidence="5 8" id="KW-0812">Transmembrane</keyword>
<feature type="transmembrane region" description="Helical" evidence="8">
    <location>
        <begin position="20"/>
        <end position="41"/>
    </location>
</feature>
<dbReference type="CDD" id="cd06261">
    <property type="entry name" value="TM_PBP2"/>
    <property type="match status" value="1"/>
</dbReference>
<feature type="compositionally biased region" description="Basic and acidic residues" evidence="9">
    <location>
        <begin position="230"/>
        <end position="245"/>
    </location>
</feature>
<dbReference type="InterPro" id="IPR000515">
    <property type="entry name" value="MetI-like"/>
</dbReference>